<dbReference type="SUPFAM" id="SSF56801">
    <property type="entry name" value="Acetyl-CoA synthetase-like"/>
    <property type="match status" value="2"/>
</dbReference>
<dbReference type="GO" id="GO:0006633">
    <property type="term" value="P:fatty acid biosynthetic process"/>
    <property type="evidence" value="ECO:0007669"/>
    <property type="project" value="TreeGrafter"/>
</dbReference>
<dbReference type="InterPro" id="IPR042099">
    <property type="entry name" value="ANL_N_sf"/>
</dbReference>
<evidence type="ECO:0000256" key="3">
    <source>
        <dbReference type="ARBA" id="ARBA00022450"/>
    </source>
</evidence>
<dbReference type="PROSITE" id="PS50075">
    <property type="entry name" value="CARRIER"/>
    <property type="match status" value="1"/>
</dbReference>
<evidence type="ECO:0000256" key="2">
    <source>
        <dbReference type="ARBA" id="ARBA00006432"/>
    </source>
</evidence>
<dbReference type="Gene3D" id="3.40.50.720">
    <property type="entry name" value="NAD(P)-binding Rossmann-like Domain"/>
    <property type="match status" value="1"/>
</dbReference>
<comment type="caution">
    <text evidence="7">The sequence shown here is derived from an EMBL/GenBank/DDBJ whole genome shotgun (WGS) entry which is preliminary data.</text>
</comment>
<dbReference type="Gene3D" id="3.40.50.12780">
    <property type="entry name" value="N-terminal domain of ligase-like"/>
    <property type="match status" value="1"/>
</dbReference>
<proteinExistence type="inferred from homology"/>
<dbReference type="InterPro" id="IPR000873">
    <property type="entry name" value="AMP-dep_synth/lig_dom"/>
</dbReference>
<feature type="domain" description="Carrier" evidence="6">
    <location>
        <begin position="1179"/>
        <end position="1254"/>
    </location>
</feature>
<feature type="compositionally biased region" description="Basic and acidic residues" evidence="5">
    <location>
        <begin position="28"/>
        <end position="43"/>
    </location>
</feature>
<sequence length="1254" mass="135230">MSDELIAELTEVVRAQPGVTEVAGAVRREARTAVTERPERTEARPGAAAETRGDDLPVAEVHGGELPDDPDAPTTLVEALLLAAERAPGRGVHHLAADGTESFQSYADLFTGSCELLAGLREEGLRPGDSVLFQFTDSRAFFTAFWACVLGGFVPTPCGVPLGFDRENAGLRKLRNAWELLEHPVVLTDAGLLDALTGLDWGLTARSVDELRRPGARPEPFAAGPDDPVVQLLTSGSTGVPKCVRHANASIIARTLASAAANGFDEHDVSLNWIPLDHVGAVIMHNVSNVVLRNEHVNVETDAFLADPLAWMDWVHRFRVSVTWAPNFAFSLFNDNAERIGDRDWDLSCLRHVCNGGEAVVTRTAQRFLELLRPFGLPADALLPTFGMSEIASGTIYSTLSGDDPAQGTISVEKASLGGRLRVVEPKDSPDVITFTEVGRPLPGLRLRIVDDQDRPLPEDHVGRLQFSGSTMMTGYHRNPEANRKAYTADGWFNSGDLGFVHEGRLTLTGRDSDLIVVQGVNYLNFDIESVVEQVPGTEVTFVAACGDSAGGAETDKLVVFFVPTTPDVAATVARIKARLAEEIGLQPHLVVPVERDRFPKTNSGKIQRSQLLSDLHAGAFDDALRDLADSPDEPVSPSEWFFERVWTEQPAVESGRGDGVRVVFADAAHEERFGQHTAVVVPGTRFARDGARFSINPENSDHYRALFEVLARDFGPVDTVVHAWAAAPSGSLDAGLRVGVQSVRRLIATLATVPHRPDVLVLTAGGLWVRDGDAVDVPKAALPGLVRTAVAEGAVRSLRQVDLPAGAPEEWGEIVRAELSAAPDADVVAHRAGTRLVPKLSPVRLDLDTAPELVQGGVYVITGGLGGIGHQIAEYLLATYQARLLLVGRSALAEGSVKAERLADLRTLGEVEYRSLDVGDAVALHSAVAQAERRWGRPLSGVLHLASNDVSHQWERLEEHTVARASRREFAEAYRAKVHGTMAIAEVLQDRPDALLVLFSSVNGEFGGSSFGAYSSANSFLNGFADHWGRERGRPVRCLSWSMWTDSGMNRGSPSAAAASRGFLPIDDAGGLASLLAALGQDRVNLLIGLDRRNEHIVSELAPEHLRSAEVVVAHAGEPQDEQALRAAAAPVLARCPVPVRFLHVPEVPRDPAGEVDEPALLAMARAAAERGRRRYVEPETDLERRLAEIWGEVLGRDRVGRDDAFFELGGNSLRAAQLVARINGALPIRVAVHQLYDHPTVGGLARVLESTH</sequence>
<dbReference type="PROSITE" id="PS00012">
    <property type="entry name" value="PHOSPHOPANTETHEINE"/>
    <property type="match status" value="1"/>
</dbReference>
<dbReference type="InterPro" id="IPR006162">
    <property type="entry name" value="Ppantetheine_attach_site"/>
</dbReference>
<evidence type="ECO:0000256" key="5">
    <source>
        <dbReference type="SAM" id="MobiDB-lite"/>
    </source>
</evidence>
<dbReference type="EMBL" id="JACCFJ010000001">
    <property type="protein sequence ID" value="NYI84355.1"/>
    <property type="molecule type" value="Genomic_DNA"/>
</dbReference>
<dbReference type="CDD" id="cd08953">
    <property type="entry name" value="KR_2_SDR_x"/>
    <property type="match status" value="1"/>
</dbReference>
<gene>
    <name evidence="7" type="ORF">HNR68_002985</name>
</gene>
<dbReference type="Proteomes" id="UP000587002">
    <property type="component" value="Unassembled WGS sequence"/>
</dbReference>
<dbReference type="InterPro" id="IPR036291">
    <property type="entry name" value="NAD(P)-bd_dom_sf"/>
</dbReference>
<dbReference type="Pfam" id="PF00550">
    <property type="entry name" value="PP-binding"/>
    <property type="match status" value="1"/>
</dbReference>
<dbReference type="GO" id="GO:0044550">
    <property type="term" value="P:secondary metabolite biosynthetic process"/>
    <property type="evidence" value="ECO:0007669"/>
    <property type="project" value="UniProtKB-ARBA"/>
</dbReference>
<dbReference type="SMART" id="SM00823">
    <property type="entry name" value="PKS_PP"/>
    <property type="match status" value="1"/>
</dbReference>
<dbReference type="GO" id="GO:0070566">
    <property type="term" value="F:adenylyltransferase activity"/>
    <property type="evidence" value="ECO:0007669"/>
    <property type="project" value="TreeGrafter"/>
</dbReference>
<evidence type="ECO:0000259" key="6">
    <source>
        <dbReference type="PROSITE" id="PS50075"/>
    </source>
</evidence>
<dbReference type="InterPro" id="IPR009081">
    <property type="entry name" value="PP-bd_ACP"/>
</dbReference>
<reference evidence="7 8" key="1">
    <citation type="submission" date="2020-07" db="EMBL/GenBank/DDBJ databases">
        <title>Sequencing the genomes of 1000 actinobacteria strains.</title>
        <authorList>
            <person name="Klenk H.-P."/>
        </authorList>
    </citation>
    <scope>NUCLEOTIDE SEQUENCE [LARGE SCALE GENOMIC DNA]</scope>
    <source>
        <strain evidence="7 8">DSM 44065</strain>
    </source>
</reference>
<dbReference type="AlphaFoldDB" id="A0A853AJS3"/>
<dbReference type="InterPro" id="IPR049490">
    <property type="entry name" value="C883_1060-like_KR_N"/>
</dbReference>
<name>A0A853AJS3_9PSEU</name>
<dbReference type="Gene3D" id="3.30.300.30">
    <property type="match status" value="1"/>
</dbReference>
<keyword evidence="3" id="KW-0596">Phosphopantetheine</keyword>
<keyword evidence="4" id="KW-0597">Phosphoprotein</keyword>
<keyword evidence="7" id="KW-0436">Ligase</keyword>
<dbReference type="InterPro" id="IPR036736">
    <property type="entry name" value="ACP-like_sf"/>
</dbReference>
<dbReference type="Pfam" id="PF21394">
    <property type="entry name" value="Beta-ketacyl_N"/>
    <property type="match status" value="1"/>
</dbReference>
<organism evidence="7 8">
    <name type="scientific">Saccharopolyspora hordei</name>
    <dbReference type="NCBI Taxonomy" id="1838"/>
    <lineage>
        <taxon>Bacteria</taxon>
        <taxon>Bacillati</taxon>
        <taxon>Actinomycetota</taxon>
        <taxon>Actinomycetes</taxon>
        <taxon>Pseudonocardiales</taxon>
        <taxon>Pseudonocardiaceae</taxon>
        <taxon>Saccharopolyspora</taxon>
    </lineage>
</organism>
<dbReference type="SUPFAM" id="SSF51735">
    <property type="entry name" value="NAD(P)-binding Rossmann-fold domains"/>
    <property type="match status" value="2"/>
</dbReference>
<feature type="region of interest" description="Disordered" evidence="5">
    <location>
        <begin position="28"/>
        <end position="55"/>
    </location>
</feature>
<dbReference type="InterPro" id="IPR013968">
    <property type="entry name" value="PKS_KR"/>
</dbReference>
<keyword evidence="8" id="KW-1185">Reference proteome</keyword>
<protein>
    <submittedName>
        <fullName evidence="7">Acyl-CoA synthetase (AMP-forming)/AMP-acid ligase II/NADP-dependent 3-hydroxy acid dehydrogenase YdfG</fullName>
    </submittedName>
</protein>
<dbReference type="FunFam" id="1.10.1200.10:FF:000016">
    <property type="entry name" value="Non-ribosomal peptide synthase"/>
    <property type="match status" value="1"/>
</dbReference>
<dbReference type="SMART" id="SM00822">
    <property type="entry name" value="PKS_KR"/>
    <property type="match status" value="1"/>
</dbReference>
<evidence type="ECO:0000313" key="8">
    <source>
        <dbReference type="Proteomes" id="UP000587002"/>
    </source>
</evidence>
<dbReference type="GO" id="GO:0005886">
    <property type="term" value="C:plasma membrane"/>
    <property type="evidence" value="ECO:0007669"/>
    <property type="project" value="TreeGrafter"/>
</dbReference>
<evidence type="ECO:0000313" key="7">
    <source>
        <dbReference type="EMBL" id="NYI84355.1"/>
    </source>
</evidence>
<dbReference type="RefSeq" id="WP_179721427.1">
    <property type="nucleotide sequence ID" value="NZ_BAABFH010000001.1"/>
</dbReference>
<accession>A0A853AJS3</accession>
<dbReference type="InterPro" id="IPR045851">
    <property type="entry name" value="AMP-bd_C_sf"/>
</dbReference>
<evidence type="ECO:0000256" key="4">
    <source>
        <dbReference type="ARBA" id="ARBA00022553"/>
    </source>
</evidence>
<dbReference type="Pfam" id="PF08659">
    <property type="entry name" value="KR"/>
    <property type="match status" value="1"/>
</dbReference>
<dbReference type="PANTHER" id="PTHR22754">
    <property type="entry name" value="DISCO-INTERACTING PROTEIN 2 DIP2 -RELATED"/>
    <property type="match status" value="1"/>
</dbReference>
<dbReference type="Gene3D" id="1.10.1200.10">
    <property type="entry name" value="ACP-like"/>
    <property type="match status" value="1"/>
</dbReference>
<comment type="cofactor">
    <cofactor evidence="1">
        <name>pantetheine 4'-phosphate</name>
        <dbReference type="ChEBI" id="CHEBI:47942"/>
    </cofactor>
</comment>
<dbReference type="GO" id="GO:0031177">
    <property type="term" value="F:phosphopantetheine binding"/>
    <property type="evidence" value="ECO:0007669"/>
    <property type="project" value="InterPro"/>
</dbReference>
<comment type="similarity">
    <text evidence="2">Belongs to the ATP-dependent AMP-binding enzyme family.</text>
</comment>
<dbReference type="SUPFAM" id="SSF47336">
    <property type="entry name" value="ACP-like"/>
    <property type="match status" value="1"/>
</dbReference>
<dbReference type="GO" id="GO:0016874">
    <property type="term" value="F:ligase activity"/>
    <property type="evidence" value="ECO:0007669"/>
    <property type="project" value="UniProtKB-KW"/>
</dbReference>
<evidence type="ECO:0000256" key="1">
    <source>
        <dbReference type="ARBA" id="ARBA00001957"/>
    </source>
</evidence>
<dbReference type="PANTHER" id="PTHR22754:SF32">
    <property type="entry name" value="DISCO-INTERACTING PROTEIN 2"/>
    <property type="match status" value="1"/>
</dbReference>
<dbReference type="Pfam" id="PF00501">
    <property type="entry name" value="AMP-binding"/>
    <property type="match status" value="1"/>
</dbReference>
<dbReference type="InterPro" id="IPR020806">
    <property type="entry name" value="PKS_PP-bd"/>
</dbReference>
<dbReference type="InterPro" id="IPR057326">
    <property type="entry name" value="KR_dom"/>
</dbReference>